<dbReference type="PANTHER" id="PTHR34180:SF1">
    <property type="entry name" value="BETA-ALANYL-DOPAMINE_CARCININE HYDROLASE"/>
    <property type="match status" value="1"/>
</dbReference>
<name>A0A3S4WXX5_9ACTN</name>
<dbReference type="InterPro" id="IPR047801">
    <property type="entry name" value="Peptidase_C45"/>
</dbReference>
<dbReference type="Gene3D" id="3.60.60.10">
    <property type="entry name" value="Penicillin V Acylase, Chain A"/>
    <property type="match status" value="1"/>
</dbReference>
<dbReference type="Proteomes" id="UP000277858">
    <property type="component" value="Chromosome"/>
</dbReference>
<dbReference type="GO" id="GO:0016740">
    <property type="term" value="F:transferase activity"/>
    <property type="evidence" value="ECO:0007669"/>
    <property type="project" value="UniProtKB-KW"/>
</dbReference>
<keyword evidence="3" id="KW-1185">Reference proteome</keyword>
<dbReference type="STRING" id="1122997.GCA_000425285_00343"/>
<dbReference type="AlphaFoldDB" id="A0A3S4WXX5"/>
<feature type="domain" description="Peptidase C45 hydrolase" evidence="1">
    <location>
        <begin position="117"/>
        <end position="336"/>
    </location>
</feature>
<evidence type="ECO:0000259" key="1">
    <source>
        <dbReference type="Pfam" id="PF03417"/>
    </source>
</evidence>
<dbReference type="EMBL" id="LR134473">
    <property type="protein sequence ID" value="VEI03764.1"/>
    <property type="molecule type" value="Genomic_DNA"/>
</dbReference>
<dbReference type="InterPro" id="IPR005079">
    <property type="entry name" value="Peptidase_C45_hydrolase"/>
</dbReference>
<gene>
    <name evidence="2" type="ORF">NCTC13652_01977</name>
</gene>
<dbReference type="PANTHER" id="PTHR34180">
    <property type="entry name" value="PEPTIDASE C45"/>
    <property type="match status" value="1"/>
</dbReference>
<accession>A0A3S4WXX5</accession>
<dbReference type="OrthoDB" id="3597608at2"/>
<sequence>MSITRLPEVSGLEWTLISGSRAEAMTDLGRAHADQIAAWRALPSWAGLVDRATGPSRPVFEAVVASTRRLLPVESQELDWLAAGAGVPAEELWALNLRGDLGRDGTGCSDLCAADDQGLCMGHNEDGDREVAPLVRLVSLRIDGDPAMTVVWYPGMLPANSFVTTSAGLSFGMDHVPVRTPLTGGAGRHLVARHAQRQSTGQAARAALTEVPCAGGFAFDVADGPGGRADIIENAAGRQACQRADAGALRHTNHLRMVDGTRPGLAVAPDDRWLAESRTRVARLRAVSPRVGSATDVLAALRSEGVLNRSEDLYTFATTVVDPVADRIWVQTQGPAWCGVLSAFATGERITA</sequence>
<reference evidence="2 3" key="1">
    <citation type="submission" date="2018-12" db="EMBL/GenBank/DDBJ databases">
        <authorList>
            <consortium name="Pathogen Informatics"/>
        </authorList>
    </citation>
    <scope>NUCLEOTIDE SEQUENCE [LARGE SCALE GENOMIC DNA]</scope>
    <source>
        <strain evidence="2 3">NCTC13652</strain>
    </source>
</reference>
<dbReference type="InterPro" id="IPR047794">
    <property type="entry name" value="C45_proenzyme-like"/>
</dbReference>
<evidence type="ECO:0000313" key="3">
    <source>
        <dbReference type="Proteomes" id="UP000277858"/>
    </source>
</evidence>
<evidence type="ECO:0000313" key="2">
    <source>
        <dbReference type="EMBL" id="VEI03764.1"/>
    </source>
</evidence>
<proteinExistence type="predicted"/>
<organism evidence="2 3">
    <name type="scientific">Acidipropionibacterium jensenii</name>
    <dbReference type="NCBI Taxonomy" id="1749"/>
    <lineage>
        <taxon>Bacteria</taxon>
        <taxon>Bacillati</taxon>
        <taxon>Actinomycetota</taxon>
        <taxon>Actinomycetes</taxon>
        <taxon>Propionibacteriales</taxon>
        <taxon>Propionibacteriaceae</taxon>
        <taxon>Acidipropionibacterium</taxon>
    </lineage>
</organism>
<dbReference type="RefSeq" id="WP_028702194.1">
    <property type="nucleotide sequence ID" value="NZ_LR134473.1"/>
</dbReference>
<dbReference type="Pfam" id="PF03417">
    <property type="entry name" value="AAT"/>
    <property type="match status" value="1"/>
</dbReference>
<protein>
    <submittedName>
        <fullName evidence="2">Acyl-coenzyme A:6-aminopenicillanic acid acyl-transferase</fullName>
    </submittedName>
</protein>
<keyword evidence="2" id="KW-0808">Transferase</keyword>
<dbReference type="NCBIfam" id="NF040521">
    <property type="entry name" value="C45_proenzyme"/>
    <property type="match status" value="1"/>
</dbReference>